<organism evidence="1 2">
    <name type="scientific">Nitrosopumilus ureiphilus</name>
    <dbReference type="NCBI Taxonomy" id="1470067"/>
    <lineage>
        <taxon>Archaea</taxon>
        <taxon>Nitrososphaerota</taxon>
        <taxon>Nitrososphaeria</taxon>
        <taxon>Nitrosopumilales</taxon>
        <taxon>Nitrosopumilaceae</taxon>
        <taxon>Nitrosopumilus</taxon>
    </lineage>
</organism>
<sequence>MVKLACADYGFECDFVTEGEMEQVLHEFGQHTENEHGIDYSKEALMQFILRKTR</sequence>
<reference evidence="1 2" key="1">
    <citation type="submission" date="2018-02" db="EMBL/GenBank/DDBJ databases">
        <title>Complete genome of Nitrosopumilus ureaphilus PS0.</title>
        <authorList>
            <person name="Qin W."/>
            <person name="Zheng Y."/>
            <person name="Stahl D.A."/>
        </authorList>
    </citation>
    <scope>NUCLEOTIDE SEQUENCE [LARGE SCALE GENOMIC DNA]</scope>
    <source>
        <strain evidence="1 2">PS0</strain>
    </source>
</reference>
<gene>
    <name evidence="1" type="ORF">C5F50_02655</name>
</gene>
<dbReference type="InterPro" id="IPR009409">
    <property type="entry name" value="DUF1059"/>
</dbReference>
<dbReference type="KEGG" id="nue:C5F50_02655"/>
<name>A0A7D5R5D7_9ARCH</name>
<proteinExistence type="predicted"/>
<dbReference type="RefSeq" id="WP_179372161.1">
    <property type="nucleotide sequence ID" value="NZ_CP026995.1"/>
</dbReference>
<dbReference type="AlphaFoldDB" id="A0A7D5R5D7"/>
<protein>
    <submittedName>
        <fullName evidence="1">DUF1059 domain-containing protein</fullName>
    </submittedName>
</protein>
<dbReference type="Pfam" id="PF06348">
    <property type="entry name" value="DUF1059"/>
    <property type="match status" value="1"/>
</dbReference>
<accession>A0A7D5R5D7</accession>
<dbReference type="EMBL" id="CP026995">
    <property type="protein sequence ID" value="QLH06097.1"/>
    <property type="molecule type" value="Genomic_DNA"/>
</dbReference>
<keyword evidence="2" id="KW-1185">Reference proteome</keyword>
<evidence type="ECO:0000313" key="1">
    <source>
        <dbReference type="EMBL" id="QLH06097.1"/>
    </source>
</evidence>
<evidence type="ECO:0000313" key="2">
    <source>
        <dbReference type="Proteomes" id="UP000509478"/>
    </source>
</evidence>
<dbReference type="Proteomes" id="UP000509478">
    <property type="component" value="Chromosome"/>
</dbReference>
<dbReference type="OrthoDB" id="9023at2157"/>
<dbReference type="GeneID" id="56066927"/>